<evidence type="ECO:0000256" key="1">
    <source>
        <dbReference type="SAM" id="MobiDB-lite"/>
    </source>
</evidence>
<dbReference type="Proteomes" id="UP001469089">
    <property type="component" value="Unassembled WGS sequence"/>
</dbReference>
<accession>A0ABV1LG51</accession>
<dbReference type="RefSeq" id="WP_349541103.1">
    <property type="nucleotide sequence ID" value="NZ_JAOALG010000001.1"/>
</dbReference>
<feature type="compositionally biased region" description="Polar residues" evidence="1">
    <location>
        <begin position="150"/>
        <end position="162"/>
    </location>
</feature>
<proteinExistence type="predicted"/>
<name>A0ABV1LG51_9BURK</name>
<organism evidence="2 3">
    <name type="scientific">Paraburkholderia acidicola</name>
    <dbReference type="NCBI Taxonomy" id="1912599"/>
    <lineage>
        <taxon>Bacteria</taxon>
        <taxon>Pseudomonadati</taxon>
        <taxon>Pseudomonadota</taxon>
        <taxon>Betaproteobacteria</taxon>
        <taxon>Burkholderiales</taxon>
        <taxon>Burkholderiaceae</taxon>
        <taxon>Paraburkholderia</taxon>
    </lineage>
</organism>
<reference evidence="2 3" key="1">
    <citation type="journal article" date="2024" name="Chem. Sci.">
        <title>Discovery of a lagriamide polyketide by integrated genome mining, isotopic labeling, and untargeted metabolomics.</title>
        <authorList>
            <person name="Fergusson C.H."/>
            <person name="Saulog J."/>
            <person name="Paulo B.S."/>
            <person name="Wilson D.M."/>
            <person name="Liu D.Y."/>
            <person name="Morehouse N.J."/>
            <person name="Waterworth S."/>
            <person name="Barkei J."/>
            <person name="Gray C.A."/>
            <person name="Kwan J.C."/>
            <person name="Eustaquio A.S."/>
            <person name="Linington R.G."/>
        </authorList>
    </citation>
    <scope>NUCLEOTIDE SEQUENCE [LARGE SCALE GENOMIC DNA]</scope>
    <source>
        <strain evidence="2 3">RL17-338-BIF-B</strain>
    </source>
</reference>
<evidence type="ECO:0000313" key="2">
    <source>
        <dbReference type="EMBL" id="MEQ5838270.1"/>
    </source>
</evidence>
<comment type="caution">
    <text evidence="2">The sequence shown here is derived from an EMBL/GenBank/DDBJ whole genome shotgun (WGS) entry which is preliminary data.</text>
</comment>
<feature type="region of interest" description="Disordered" evidence="1">
    <location>
        <begin position="121"/>
        <end position="162"/>
    </location>
</feature>
<sequence length="162" mass="16898">MDKRRLTGLSILGGMVLAFLIIAKHSTDENQTTAQSTVLSAPVLVQQPTIVYVPVQQTSSMAQQLLFDNGPAITQQSNATPVYQSPPQAIDDSQTMYQSLPLDSGQSEIPRAAATFNAQTGEAYPSVPGGSINPQTGAFYPSVPGGGTIDPQTGTYNPGTGG</sequence>
<evidence type="ECO:0000313" key="3">
    <source>
        <dbReference type="Proteomes" id="UP001469089"/>
    </source>
</evidence>
<gene>
    <name evidence="2" type="ORF">N0A02_02300</name>
</gene>
<keyword evidence="3" id="KW-1185">Reference proteome</keyword>
<protein>
    <submittedName>
        <fullName evidence="2">Uncharacterized protein</fullName>
    </submittedName>
</protein>
<dbReference type="EMBL" id="JAOALG010000001">
    <property type="protein sequence ID" value="MEQ5838270.1"/>
    <property type="molecule type" value="Genomic_DNA"/>
</dbReference>